<name>A0A5J4XAV0_9EUKA</name>
<feature type="signal peptide" evidence="1">
    <location>
        <begin position="1"/>
        <end position="22"/>
    </location>
</feature>
<proteinExistence type="predicted"/>
<accession>A0A5J4XAV0</accession>
<organism evidence="2 3">
    <name type="scientific">Streblomastix strix</name>
    <dbReference type="NCBI Taxonomy" id="222440"/>
    <lineage>
        <taxon>Eukaryota</taxon>
        <taxon>Metamonada</taxon>
        <taxon>Preaxostyla</taxon>
        <taxon>Oxymonadida</taxon>
        <taxon>Streblomastigidae</taxon>
        <taxon>Streblomastix</taxon>
    </lineage>
</organism>
<feature type="chain" id="PRO_5023940028" evidence="1">
    <location>
        <begin position="23"/>
        <end position="96"/>
    </location>
</feature>
<dbReference type="EMBL" id="SNRW01000017">
    <property type="protein sequence ID" value="KAA6404250.1"/>
    <property type="molecule type" value="Genomic_DNA"/>
</dbReference>
<comment type="caution">
    <text evidence="2">The sequence shown here is derived from an EMBL/GenBank/DDBJ whole genome shotgun (WGS) entry which is preliminary data.</text>
</comment>
<evidence type="ECO:0000313" key="3">
    <source>
        <dbReference type="Proteomes" id="UP000324800"/>
    </source>
</evidence>
<evidence type="ECO:0000256" key="1">
    <source>
        <dbReference type="SAM" id="SignalP"/>
    </source>
</evidence>
<reference evidence="2 3" key="1">
    <citation type="submission" date="2019-03" db="EMBL/GenBank/DDBJ databases">
        <title>Single cell metagenomics reveals metabolic interactions within the superorganism composed of flagellate Streblomastix strix and complex community of Bacteroidetes bacteria on its surface.</title>
        <authorList>
            <person name="Treitli S.C."/>
            <person name="Kolisko M."/>
            <person name="Husnik F."/>
            <person name="Keeling P."/>
            <person name="Hampl V."/>
        </authorList>
    </citation>
    <scope>NUCLEOTIDE SEQUENCE [LARGE SCALE GENOMIC DNA]</scope>
    <source>
        <strain evidence="2">ST1C</strain>
    </source>
</reference>
<evidence type="ECO:0000313" key="2">
    <source>
        <dbReference type="EMBL" id="KAA6404250.1"/>
    </source>
</evidence>
<dbReference type="Proteomes" id="UP000324800">
    <property type="component" value="Unassembled WGS sequence"/>
</dbReference>
<sequence>MQMPPVKSLILCLNVLLLTINSLPRPSFRASGISATISTGAKPYEDINASQKVHYPINISGQLPITIIVMFYGQLILTPLKELQVMLTLFEFAANI</sequence>
<gene>
    <name evidence="2" type="ORF">EZS28_000237</name>
</gene>
<protein>
    <submittedName>
        <fullName evidence="2">Uncharacterized protein</fullName>
    </submittedName>
</protein>
<dbReference type="AlphaFoldDB" id="A0A5J4XAV0"/>
<keyword evidence="1" id="KW-0732">Signal</keyword>